<evidence type="ECO:0000259" key="12">
    <source>
        <dbReference type="PROSITE" id="PS51898"/>
    </source>
</evidence>
<keyword evidence="5 11" id="KW-0132">Cell division</keyword>
<dbReference type="Pfam" id="PF00589">
    <property type="entry name" value="Phage_integrase"/>
    <property type="match status" value="1"/>
</dbReference>
<accession>A0ABT7QM33</accession>
<evidence type="ECO:0000256" key="5">
    <source>
        <dbReference type="ARBA" id="ARBA00022618"/>
    </source>
</evidence>
<evidence type="ECO:0000256" key="2">
    <source>
        <dbReference type="ARBA" id="ARBA00010450"/>
    </source>
</evidence>
<evidence type="ECO:0000256" key="10">
    <source>
        <dbReference type="ARBA" id="ARBA00023306"/>
    </source>
</evidence>
<dbReference type="PROSITE" id="PS51898">
    <property type="entry name" value="TYR_RECOMBINASE"/>
    <property type="match status" value="1"/>
</dbReference>
<evidence type="ECO:0000256" key="9">
    <source>
        <dbReference type="ARBA" id="ARBA00023172"/>
    </source>
</evidence>
<dbReference type="PANTHER" id="PTHR30349:SF90">
    <property type="entry name" value="TYROSINE RECOMBINASE XERD"/>
    <property type="match status" value="1"/>
</dbReference>
<evidence type="ECO:0000256" key="7">
    <source>
        <dbReference type="ARBA" id="ARBA00022908"/>
    </source>
</evidence>
<dbReference type="InterPro" id="IPR011010">
    <property type="entry name" value="DNA_brk_join_enz"/>
</dbReference>
<keyword evidence="7 11" id="KW-0229">DNA integration</keyword>
<feature type="active site" evidence="11">
    <location>
        <position position="180"/>
    </location>
</feature>
<name>A0ABT7QM33_9GAMM</name>
<evidence type="ECO:0000313" key="15">
    <source>
        <dbReference type="Proteomes" id="UP001168167"/>
    </source>
</evidence>
<evidence type="ECO:0000313" key="14">
    <source>
        <dbReference type="EMBL" id="MDM5147573.1"/>
    </source>
</evidence>
<evidence type="ECO:0000256" key="3">
    <source>
        <dbReference type="ARBA" id="ARBA00015810"/>
    </source>
</evidence>
<proteinExistence type="inferred from homology"/>
<dbReference type="Gene3D" id="1.10.443.10">
    <property type="entry name" value="Intergrase catalytic core"/>
    <property type="match status" value="1"/>
</dbReference>
<feature type="active site" evidence="11">
    <location>
        <position position="252"/>
    </location>
</feature>
<comment type="function">
    <text evidence="11">Site-specific tyrosine recombinase, which acts by catalyzing the cutting and rejoining of the recombining DNA molecules. The XerC-XerD complex is essential to convert dimers of the bacterial chromosome into monomers to permit their segregation at cell division. It also contributes to the segregational stability of plasmids.</text>
</comment>
<dbReference type="PROSITE" id="PS51900">
    <property type="entry name" value="CB"/>
    <property type="match status" value="1"/>
</dbReference>
<comment type="similarity">
    <text evidence="2 11">Belongs to the 'phage' integrase family. XerD subfamily.</text>
</comment>
<dbReference type="NCBIfam" id="TIGR02225">
    <property type="entry name" value="recomb_XerD"/>
    <property type="match status" value="1"/>
</dbReference>
<dbReference type="SUPFAM" id="SSF56349">
    <property type="entry name" value="DNA breaking-rejoining enzymes"/>
    <property type="match status" value="1"/>
</dbReference>
<feature type="domain" description="Core-binding (CB)" evidence="13">
    <location>
        <begin position="10"/>
        <end position="95"/>
    </location>
</feature>
<dbReference type="InterPro" id="IPR010998">
    <property type="entry name" value="Integrase_recombinase_N"/>
</dbReference>
<dbReference type="EMBL" id="JANQAO010000002">
    <property type="protein sequence ID" value="MDM5147573.1"/>
    <property type="molecule type" value="Genomic_DNA"/>
</dbReference>
<reference evidence="14" key="1">
    <citation type="submission" date="2022-08" db="EMBL/GenBank/DDBJ databases">
        <authorList>
            <person name="Dzunkova M."/>
            <person name="La Clair J."/>
            <person name="Tyml T."/>
            <person name="Doud D."/>
            <person name="Schulz F."/>
            <person name="Piquer S."/>
            <person name="Porcel Sanchis D."/>
            <person name="Osborn A."/>
            <person name="Robinson D."/>
            <person name="Louie K.B."/>
            <person name="Bowen B.P."/>
            <person name="Bowers R."/>
            <person name="Lee J."/>
            <person name="Arnau Llombart V."/>
            <person name="Diaz Villanueva W."/>
            <person name="Gosliner T."/>
            <person name="Northen T."/>
            <person name="Cheng J.-F."/>
            <person name="Burkart M.D."/>
            <person name="Woyke T."/>
        </authorList>
    </citation>
    <scope>NUCLEOTIDE SEQUENCE</scope>
    <source>
        <strain evidence="14">Df01</strain>
    </source>
</reference>
<dbReference type="Pfam" id="PF02899">
    <property type="entry name" value="Phage_int_SAM_1"/>
    <property type="match status" value="1"/>
</dbReference>
<dbReference type="HAMAP" id="MF_01807">
    <property type="entry name" value="Recomb_XerD"/>
    <property type="match status" value="1"/>
</dbReference>
<keyword evidence="9 11" id="KW-0233">DNA recombination</keyword>
<dbReference type="CDD" id="cd00798">
    <property type="entry name" value="INT_XerDC_C"/>
    <property type="match status" value="1"/>
</dbReference>
<feature type="domain" description="Tyr recombinase" evidence="12">
    <location>
        <begin position="116"/>
        <end position="297"/>
    </location>
</feature>
<dbReference type="InterPro" id="IPR050090">
    <property type="entry name" value="Tyrosine_recombinase_XerCD"/>
</dbReference>
<dbReference type="InterPro" id="IPR013762">
    <property type="entry name" value="Integrase-like_cat_sf"/>
</dbReference>
<dbReference type="InterPro" id="IPR004107">
    <property type="entry name" value="Integrase_SAM-like_N"/>
</dbReference>
<dbReference type="InterPro" id="IPR044068">
    <property type="entry name" value="CB"/>
</dbReference>
<keyword evidence="4 11" id="KW-0963">Cytoplasm</keyword>
<evidence type="ECO:0000256" key="8">
    <source>
        <dbReference type="ARBA" id="ARBA00023125"/>
    </source>
</evidence>
<keyword evidence="8 11" id="KW-0238">DNA-binding</keyword>
<feature type="active site" description="O-(3'-phospho-DNA)-tyrosine intermediate" evidence="11">
    <location>
        <position position="284"/>
    </location>
</feature>
<comment type="caution">
    <text evidence="14">The sequence shown here is derived from an EMBL/GenBank/DDBJ whole genome shotgun (WGS) entry which is preliminary data.</text>
</comment>
<protein>
    <recommendedName>
        <fullName evidence="3 11">Tyrosine recombinase XerD</fullName>
    </recommendedName>
</protein>
<reference evidence="14" key="2">
    <citation type="journal article" date="2023" name="Microbiome">
        <title>Synthase-selected sorting approach identifies a beta-lactone synthase in a nudibranch symbiotic bacterium.</title>
        <authorList>
            <person name="Dzunkova M."/>
            <person name="La Clair J.J."/>
            <person name="Tyml T."/>
            <person name="Doud D."/>
            <person name="Schulz F."/>
            <person name="Piquer-Esteban S."/>
            <person name="Porcel Sanchis D."/>
            <person name="Osborn A."/>
            <person name="Robinson D."/>
            <person name="Louie K.B."/>
            <person name="Bowen B.P."/>
            <person name="Bowers R.M."/>
            <person name="Lee J."/>
            <person name="Arnau V."/>
            <person name="Diaz-Villanueva W."/>
            <person name="Stepanauskas R."/>
            <person name="Gosliner T."/>
            <person name="Date S.V."/>
            <person name="Northen T.R."/>
            <person name="Cheng J.F."/>
            <person name="Burkart M.D."/>
            <person name="Woyke T."/>
        </authorList>
    </citation>
    <scope>NUCLEOTIDE SEQUENCE</scope>
    <source>
        <strain evidence="14">Df01</strain>
    </source>
</reference>
<gene>
    <name evidence="11 14" type="primary">xerD</name>
    <name evidence="14" type="ORF">NQX30_04210</name>
</gene>
<dbReference type="NCBIfam" id="NF001399">
    <property type="entry name" value="PRK00283.1"/>
    <property type="match status" value="1"/>
</dbReference>
<organism evidence="14 15">
    <name type="scientific">Candidatus Doriopsillibacter californiensis</name>
    <dbReference type="NCBI Taxonomy" id="2970740"/>
    <lineage>
        <taxon>Bacteria</taxon>
        <taxon>Pseudomonadati</taxon>
        <taxon>Pseudomonadota</taxon>
        <taxon>Gammaproteobacteria</taxon>
        <taxon>Candidatus Tethybacterales</taxon>
        <taxon>Candidatus Persebacteraceae</taxon>
        <taxon>Candidatus Doriopsillibacter</taxon>
    </lineage>
</organism>
<evidence type="ECO:0000256" key="6">
    <source>
        <dbReference type="ARBA" id="ARBA00022829"/>
    </source>
</evidence>
<dbReference type="InterPro" id="IPR002104">
    <property type="entry name" value="Integrase_catalytic"/>
</dbReference>
<dbReference type="InterPro" id="IPR011932">
    <property type="entry name" value="Recomb_XerD"/>
</dbReference>
<dbReference type="Gene3D" id="1.10.150.130">
    <property type="match status" value="1"/>
</dbReference>
<dbReference type="Proteomes" id="UP001168167">
    <property type="component" value="Unassembled WGS sequence"/>
</dbReference>
<evidence type="ECO:0000256" key="11">
    <source>
        <dbReference type="HAMAP-Rule" id="MF_01807"/>
    </source>
</evidence>
<keyword evidence="15" id="KW-1185">Reference proteome</keyword>
<dbReference type="HAMAP" id="MF_01808">
    <property type="entry name" value="Recomb_XerC_XerD"/>
    <property type="match status" value="1"/>
</dbReference>
<comment type="subcellular location">
    <subcellularLocation>
        <location evidence="1 11">Cytoplasm</location>
    </subcellularLocation>
</comment>
<dbReference type="InterPro" id="IPR023009">
    <property type="entry name" value="Tyrosine_recombinase_XerC/XerD"/>
</dbReference>
<comment type="subunit">
    <text evidence="11">Forms a cyclic heterotetrameric complex composed of two molecules of XerC and two molecules of XerD.</text>
</comment>
<dbReference type="SUPFAM" id="SSF47823">
    <property type="entry name" value="lambda integrase-like, N-terminal domain"/>
    <property type="match status" value="1"/>
</dbReference>
<feature type="active site" evidence="11">
    <location>
        <position position="249"/>
    </location>
</feature>
<evidence type="ECO:0000259" key="13">
    <source>
        <dbReference type="PROSITE" id="PS51900"/>
    </source>
</evidence>
<feature type="active site" evidence="11">
    <location>
        <position position="275"/>
    </location>
</feature>
<keyword evidence="10 11" id="KW-0131">Cell cycle</keyword>
<keyword evidence="6 11" id="KW-0159">Chromosome partition</keyword>
<evidence type="ECO:0000256" key="1">
    <source>
        <dbReference type="ARBA" id="ARBA00004496"/>
    </source>
</evidence>
<evidence type="ECO:0000256" key="4">
    <source>
        <dbReference type="ARBA" id="ARBA00022490"/>
    </source>
</evidence>
<feature type="active site" evidence="11">
    <location>
        <position position="156"/>
    </location>
</feature>
<dbReference type="PANTHER" id="PTHR30349">
    <property type="entry name" value="PHAGE INTEGRASE-RELATED"/>
    <property type="match status" value="1"/>
</dbReference>
<sequence length="303" mass="33633">MVGNLAATIADSCAVLETFSYQLLFVDGCSDKTVSAYLSDLRALANYLQRDNVSLRQACTQHLTAYQSALMVAGKSPASAGRALSAARRLYRHLLLAGVRSDDPTVHLRQPQRLRPLPKLLNEKEVEALLDAPNTDTVAGLRDRAMLELMYACGLRVSELVSMPMDALRLDMGGVQIIGKGKRERIVPLNNTASDLLERYLHKARPQLLRRPSDALFLTNRSAAMSRQMFWLLIKRYAVVAGIRSLSPHTLRHAFATHLLNHGADLRAIQLMLGHASISTTQIYTHIAAKRLADLHQHHHPRG</sequence>